<reference evidence="2 3" key="1">
    <citation type="submission" date="2016-09" db="EMBL/GenBank/DDBJ databases">
        <title>The complete genome sequences of Rhizobium gallicum, symbiovars gallicum and phaseoli, symbionts associated to common bean (Phaseolus vulgaris).</title>
        <authorList>
            <person name="Bustos P."/>
            <person name="Santamaria R.I."/>
            <person name="Perez-Carrascal O.M."/>
            <person name="Juarez S."/>
            <person name="Lozano L."/>
            <person name="Martinez-Flores I."/>
            <person name="Martinez-Romero E."/>
            <person name="Cevallos M."/>
            <person name="Romero D."/>
            <person name="Davila G."/>
            <person name="Gonzalez V."/>
        </authorList>
    </citation>
    <scope>NUCLEOTIDE SEQUENCE [LARGE SCALE GENOMIC DNA]</scope>
    <source>
        <strain evidence="2 3">IE4872</strain>
    </source>
</reference>
<name>A0A1L5NE99_9HYPH</name>
<feature type="region of interest" description="Disordered" evidence="1">
    <location>
        <begin position="16"/>
        <end position="64"/>
    </location>
</feature>
<sequence>MFTKKDIPVPELPGYRLFENKSGRGSTADKEHRRIAETRKGTKTNRRGLAKGNAVSRAVMLSRP</sequence>
<dbReference type="RefSeq" id="WP_074066526.1">
    <property type="nucleotide sequence ID" value="NZ_CP017101.1"/>
</dbReference>
<dbReference type="EMBL" id="CP017101">
    <property type="protein sequence ID" value="APO66213.1"/>
    <property type="molecule type" value="Genomic_DNA"/>
</dbReference>
<organism evidence="2 3">
    <name type="scientific">Rhizobium gallicum</name>
    <dbReference type="NCBI Taxonomy" id="56730"/>
    <lineage>
        <taxon>Bacteria</taxon>
        <taxon>Pseudomonadati</taxon>
        <taxon>Pseudomonadota</taxon>
        <taxon>Alphaproteobacteria</taxon>
        <taxon>Hyphomicrobiales</taxon>
        <taxon>Rhizobiaceae</taxon>
        <taxon>Rhizobium/Agrobacterium group</taxon>
        <taxon>Rhizobium</taxon>
    </lineage>
</organism>
<evidence type="ECO:0000313" key="3">
    <source>
        <dbReference type="Proteomes" id="UP000184749"/>
    </source>
</evidence>
<dbReference type="STRING" id="56730.IE4872_CH00550"/>
<proteinExistence type="predicted"/>
<gene>
    <name evidence="2" type="ORF">IE4872_CH00550</name>
</gene>
<evidence type="ECO:0000313" key="2">
    <source>
        <dbReference type="EMBL" id="APO66213.1"/>
    </source>
</evidence>
<feature type="compositionally biased region" description="Basic and acidic residues" evidence="1">
    <location>
        <begin position="18"/>
        <end position="40"/>
    </location>
</feature>
<dbReference type="AlphaFoldDB" id="A0A1L5NE99"/>
<dbReference type="OrthoDB" id="8382240at2"/>
<protein>
    <submittedName>
        <fullName evidence="2">Uncharacterized protein</fullName>
    </submittedName>
</protein>
<dbReference type="Proteomes" id="UP000184749">
    <property type="component" value="Chromosome"/>
</dbReference>
<accession>A0A1L5NE99</accession>
<evidence type="ECO:0000256" key="1">
    <source>
        <dbReference type="SAM" id="MobiDB-lite"/>
    </source>
</evidence>